<organism evidence="8 9">
    <name type="scientific">Algivirga pacifica</name>
    <dbReference type="NCBI Taxonomy" id="1162670"/>
    <lineage>
        <taxon>Bacteria</taxon>
        <taxon>Pseudomonadati</taxon>
        <taxon>Bacteroidota</taxon>
        <taxon>Cytophagia</taxon>
        <taxon>Cytophagales</taxon>
        <taxon>Flammeovirgaceae</taxon>
        <taxon>Algivirga</taxon>
    </lineage>
</organism>
<comment type="pathway">
    <text evidence="2 6">Cofactor biosynthesis; molybdopterin biosynthesis.</text>
</comment>
<evidence type="ECO:0000256" key="5">
    <source>
        <dbReference type="ARBA" id="ARBA00047317"/>
    </source>
</evidence>
<comment type="function">
    <text evidence="1 6">Catalyzes the insertion of molybdate into adenylated molybdopterin with the concomitant release of AMP.</text>
</comment>
<comment type="similarity">
    <text evidence="3 6">Belongs to the MoeA family.</text>
</comment>
<accession>A0ABP9DBQ9</accession>
<dbReference type="Gene3D" id="3.40.980.10">
    <property type="entry name" value="MoaB/Mog-like domain"/>
    <property type="match status" value="1"/>
</dbReference>
<dbReference type="PANTHER" id="PTHR10192:SF5">
    <property type="entry name" value="GEPHYRIN"/>
    <property type="match status" value="1"/>
</dbReference>
<dbReference type="SUPFAM" id="SSF53218">
    <property type="entry name" value="Molybdenum cofactor biosynthesis proteins"/>
    <property type="match status" value="1"/>
</dbReference>
<dbReference type="NCBIfam" id="TIGR00177">
    <property type="entry name" value="molyb_syn"/>
    <property type="match status" value="1"/>
</dbReference>
<comment type="cofactor">
    <cofactor evidence="6">
        <name>Mg(2+)</name>
        <dbReference type="ChEBI" id="CHEBI:18420"/>
    </cofactor>
</comment>
<dbReference type="SMART" id="SM00852">
    <property type="entry name" value="MoCF_biosynth"/>
    <property type="match status" value="1"/>
</dbReference>
<dbReference type="InterPro" id="IPR036135">
    <property type="entry name" value="MoeA_linker/N_sf"/>
</dbReference>
<dbReference type="InterPro" id="IPR001453">
    <property type="entry name" value="MoaB/Mog_dom"/>
</dbReference>
<dbReference type="EC" id="2.10.1.1" evidence="6"/>
<evidence type="ECO:0000256" key="4">
    <source>
        <dbReference type="ARBA" id="ARBA00023150"/>
    </source>
</evidence>
<dbReference type="CDD" id="cd00887">
    <property type="entry name" value="MoeA"/>
    <property type="match status" value="1"/>
</dbReference>
<reference evidence="9" key="1">
    <citation type="journal article" date="2019" name="Int. J. Syst. Evol. Microbiol.">
        <title>The Global Catalogue of Microorganisms (GCM) 10K type strain sequencing project: providing services to taxonomists for standard genome sequencing and annotation.</title>
        <authorList>
            <consortium name="The Broad Institute Genomics Platform"/>
            <consortium name="The Broad Institute Genome Sequencing Center for Infectious Disease"/>
            <person name="Wu L."/>
            <person name="Ma J."/>
        </authorList>
    </citation>
    <scope>NUCLEOTIDE SEQUENCE [LARGE SCALE GENOMIC DNA]</scope>
    <source>
        <strain evidence="9">JCM 18326</strain>
    </source>
</reference>
<keyword evidence="4 6" id="KW-0501">Molybdenum cofactor biosynthesis</keyword>
<keyword evidence="6" id="KW-0460">Magnesium</keyword>
<keyword evidence="6" id="KW-0808">Transferase</keyword>
<evidence type="ECO:0000256" key="6">
    <source>
        <dbReference type="RuleBase" id="RU365090"/>
    </source>
</evidence>
<dbReference type="PANTHER" id="PTHR10192">
    <property type="entry name" value="MOLYBDOPTERIN BIOSYNTHESIS PROTEIN"/>
    <property type="match status" value="1"/>
</dbReference>
<gene>
    <name evidence="8" type="primary">moeA</name>
    <name evidence="8" type="ORF">GCM10023331_13520</name>
</gene>
<proteinExistence type="inferred from homology"/>
<evidence type="ECO:0000313" key="9">
    <source>
        <dbReference type="Proteomes" id="UP001500298"/>
    </source>
</evidence>
<dbReference type="Pfam" id="PF00994">
    <property type="entry name" value="MoCF_biosynth"/>
    <property type="match status" value="1"/>
</dbReference>
<evidence type="ECO:0000313" key="8">
    <source>
        <dbReference type="EMBL" id="GAA4829571.1"/>
    </source>
</evidence>
<dbReference type="SUPFAM" id="SSF63867">
    <property type="entry name" value="MoeA C-terminal domain-like"/>
    <property type="match status" value="1"/>
</dbReference>
<dbReference type="RefSeq" id="WP_345370339.1">
    <property type="nucleotide sequence ID" value="NZ_BAABJX010000021.1"/>
</dbReference>
<dbReference type="InterPro" id="IPR008284">
    <property type="entry name" value="MoCF_biosynth_CS"/>
</dbReference>
<dbReference type="InterPro" id="IPR005110">
    <property type="entry name" value="MoeA_linker/N"/>
</dbReference>
<dbReference type="InterPro" id="IPR036425">
    <property type="entry name" value="MoaB/Mog-like_dom_sf"/>
</dbReference>
<sequence length="396" mass="43835">MISVEEAKSLIQQTISLTANHKKVTLIDALGEILAEDLYAPIALPPFRQSAMDGYGVRFEDLSHQGDFTIQAIVPAGSTEKVKLQAGKAVRIFTGAPVPDEVDTIIIQEMAEEKDGKVAFEDRPYRMGQNIRPVGEQIEEGDFAVKKGQRLTPEVISFIASLGVTELEVYQKPSIGILANGDELMPIGYPLSYGQIYESNTIGLKHALHQAGYTSTESYHTLDIQEEVIQRIKEASEKHDFLLLSGGISVGDYDYVGTSLDYLGCEKIFYKVKQKPGKPLFFGKLNDCYVFALPGNPAAALTCFHEYVYPALNQYCGLGFQQLQTIKVPIATEYHKKGDRAQFLKATLRDGKAHLLQGQASSMLRAFTEASGYIYIPKEQGITKEGELVEVRLLLR</sequence>
<dbReference type="Gene3D" id="2.40.340.10">
    <property type="entry name" value="MoeA, C-terminal, domain IV"/>
    <property type="match status" value="1"/>
</dbReference>
<dbReference type="InterPro" id="IPR005111">
    <property type="entry name" value="MoeA_C_domain_IV"/>
</dbReference>
<dbReference type="Gene3D" id="2.170.190.11">
    <property type="entry name" value="Molybdopterin biosynthesis moea protein, domain 3"/>
    <property type="match status" value="1"/>
</dbReference>
<keyword evidence="9" id="KW-1185">Reference proteome</keyword>
<dbReference type="Pfam" id="PF03454">
    <property type="entry name" value="MoeA_C"/>
    <property type="match status" value="1"/>
</dbReference>
<dbReference type="Proteomes" id="UP001500298">
    <property type="component" value="Unassembled WGS sequence"/>
</dbReference>
<evidence type="ECO:0000256" key="1">
    <source>
        <dbReference type="ARBA" id="ARBA00002901"/>
    </source>
</evidence>
<dbReference type="Gene3D" id="3.90.105.10">
    <property type="entry name" value="Molybdopterin biosynthesis moea protein, domain 2"/>
    <property type="match status" value="1"/>
</dbReference>
<dbReference type="Pfam" id="PF03453">
    <property type="entry name" value="MoeA_N"/>
    <property type="match status" value="1"/>
</dbReference>
<keyword evidence="6" id="KW-0500">Molybdenum</keyword>
<feature type="domain" description="MoaB/Mog" evidence="7">
    <location>
        <begin position="176"/>
        <end position="314"/>
    </location>
</feature>
<evidence type="ECO:0000259" key="7">
    <source>
        <dbReference type="SMART" id="SM00852"/>
    </source>
</evidence>
<comment type="catalytic activity">
    <reaction evidence="5">
        <text>adenylyl-molybdopterin + molybdate = Mo-molybdopterin + AMP + H(+)</text>
        <dbReference type="Rhea" id="RHEA:35047"/>
        <dbReference type="ChEBI" id="CHEBI:15378"/>
        <dbReference type="ChEBI" id="CHEBI:36264"/>
        <dbReference type="ChEBI" id="CHEBI:62727"/>
        <dbReference type="ChEBI" id="CHEBI:71302"/>
        <dbReference type="ChEBI" id="CHEBI:456215"/>
        <dbReference type="EC" id="2.10.1.1"/>
    </reaction>
</comment>
<dbReference type="SUPFAM" id="SSF63882">
    <property type="entry name" value="MoeA N-terminal region -like"/>
    <property type="match status" value="1"/>
</dbReference>
<protein>
    <recommendedName>
        <fullName evidence="6">Molybdopterin molybdenumtransferase</fullName>
        <ecNumber evidence="6">2.10.1.1</ecNumber>
    </recommendedName>
</protein>
<keyword evidence="6" id="KW-0479">Metal-binding</keyword>
<evidence type="ECO:0000256" key="2">
    <source>
        <dbReference type="ARBA" id="ARBA00005046"/>
    </source>
</evidence>
<dbReference type="EMBL" id="BAABJX010000021">
    <property type="protein sequence ID" value="GAA4829571.1"/>
    <property type="molecule type" value="Genomic_DNA"/>
</dbReference>
<dbReference type="PROSITE" id="PS01079">
    <property type="entry name" value="MOCF_BIOSYNTHESIS_2"/>
    <property type="match status" value="1"/>
</dbReference>
<evidence type="ECO:0000256" key="3">
    <source>
        <dbReference type="ARBA" id="ARBA00010763"/>
    </source>
</evidence>
<comment type="caution">
    <text evidence="8">The sequence shown here is derived from an EMBL/GenBank/DDBJ whole genome shotgun (WGS) entry which is preliminary data.</text>
</comment>
<dbReference type="InterPro" id="IPR038987">
    <property type="entry name" value="MoeA-like"/>
</dbReference>
<name>A0ABP9DBQ9_9BACT</name>
<dbReference type="InterPro" id="IPR036688">
    <property type="entry name" value="MoeA_C_domain_IV_sf"/>
</dbReference>